<dbReference type="NCBIfam" id="NF041770">
    <property type="entry name" value="CFI_box_CTERM"/>
    <property type="match status" value="1"/>
</dbReference>
<sequence length="647" mass="71966">MSLWIDRTPLEYLAAEDLRRVCPDSAMTIDLINPAQDKNHSGRVRYPAAARTVSSLGCELVAFLVAIPQAVTISALGPDSTAPTNPPVPLRRHHGLTTPKTVPNRLPLPNWTAVIYDPSDDRGRGYWAQDDADASRRNHSKSDEILFHELCHVRDIYSSRFIGMPVADYLRVGEDSAVAQENEYLEGKGRRRRARRGGGTGLRDSDGCFVATAAYGSALAPQLDILRTVRDDVLGATRMGRDFFDEFYGEYFRFSRDLADEMRRDPRLRDLFRVALVTPLISYLRLALRLPRTSLDGVPEPWHGFLTGLQSDLDAWCQDLPRPADFREMTSEQVLEEVSVFLRLLPIGRLERHAWLTELTASRHVPVSLPSTAVKTWQNRLRTEGCTEEEIVLLLAEDSSPPRTDSQALAHVDEEDVPASDVAPERFPYLMTLRNASAMTFDEVVVFHRSRGVAGVTFNGVTGFPPNAVENFYLGQCASMLGYTVGFFSANRMIARIPEAGGEMTPTLAATLDPNRVDACSDAWAIYEANFLPLDQMTYTVVVRNQTADTWDEVALSYVLVGQTVEIAITGVVAPGTQVTIPIGPCDKLVGYNFAIFVDGLAVDFDPRDDTERLMFPLQGSMNSYRSLQEHTVADWQPCTDTWEVGG</sequence>
<reference evidence="2 3" key="1">
    <citation type="submission" date="2023-04" db="EMBL/GenBank/DDBJ databases">
        <title>Forest soil microbial communities from Buena Vista Peninsula, Colon Province, Panama.</title>
        <authorList>
            <person name="Bouskill N."/>
        </authorList>
    </citation>
    <scope>NUCLEOTIDE SEQUENCE [LARGE SCALE GENOMIC DNA]</scope>
    <source>
        <strain evidence="2 3">GGS1</strain>
    </source>
</reference>
<comment type="caution">
    <text evidence="2">The sequence shown here is derived from an EMBL/GenBank/DDBJ whole genome shotgun (WGS) entry which is preliminary data.</text>
</comment>
<dbReference type="EMBL" id="JARXVH010000047">
    <property type="protein sequence ID" value="MDH6222867.1"/>
    <property type="molecule type" value="Genomic_DNA"/>
</dbReference>
<gene>
    <name evidence="2" type="ORF">M2283_010219</name>
</gene>
<dbReference type="Proteomes" id="UP001160499">
    <property type="component" value="Unassembled WGS sequence"/>
</dbReference>
<name>A0ABT6M2V5_9ACTN</name>
<dbReference type="RefSeq" id="WP_280883448.1">
    <property type="nucleotide sequence ID" value="NZ_JARXVH010000047.1"/>
</dbReference>
<feature type="region of interest" description="Disordered" evidence="1">
    <location>
        <begin position="78"/>
        <end position="103"/>
    </location>
</feature>
<protein>
    <submittedName>
        <fullName evidence="2">Uncharacterized protein</fullName>
    </submittedName>
</protein>
<accession>A0ABT6M2V5</accession>
<evidence type="ECO:0000313" key="3">
    <source>
        <dbReference type="Proteomes" id="UP001160499"/>
    </source>
</evidence>
<keyword evidence="3" id="KW-1185">Reference proteome</keyword>
<dbReference type="InterPro" id="IPR049886">
    <property type="entry name" value="CFI_box_CTERM_dom"/>
</dbReference>
<proteinExistence type="predicted"/>
<organism evidence="2 3">
    <name type="scientific">Streptomyces pseudovenezuelae</name>
    <dbReference type="NCBI Taxonomy" id="67350"/>
    <lineage>
        <taxon>Bacteria</taxon>
        <taxon>Bacillati</taxon>
        <taxon>Actinomycetota</taxon>
        <taxon>Actinomycetes</taxon>
        <taxon>Kitasatosporales</taxon>
        <taxon>Streptomycetaceae</taxon>
        <taxon>Streptomyces</taxon>
        <taxon>Streptomyces aurantiacus group</taxon>
    </lineage>
</organism>
<evidence type="ECO:0000256" key="1">
    <source>
        <dbReference type="SAM" id="MobiDB-lite"/>
    </source>
</evidence>
<evidence type="ECO:0000313" key="2">
    <source>
        <dbReference type="EMBL" id="MDH6222867.1"/>
    </source>
</evidence>